<keyword evidence="9" id="KW-1185">Reference proteome</keyword>
<evidence type="ECO:0000313" key="9">
    <source>
        <dbReference type="Proteomes" id="UP000198967"/>
    </source>
</evidence>
<keyword evidence="6" id="KW-1133">Transmembrane helix</keyword>
<gene>
    <name evidence="8" type="ORF">SAMN05216377_12114</name>
</gene>
<evidence type="ECO:0000259" key="7">
    <source>
        <dbReference type="Pfam" id="PF02518"/>
    </source>
</evidence>
<dbReference type="CDD" id="cd16917">
    <property type="entry name" value="HATPase_UhpB-NarQ-NarX-like"/>
    <property type="match status" value="1"/>
</dbReference>
<evidence type="ECO:0000256" key="6">
    <source>
        <dbReference type="SAM" id="Phobius"/>
    </source>
</evidence>
<evidence type="ECO:0000313" key="8">
    <source>
        <dbReference type="EMBL" id="SDH31489.1"/>
    </source>
</evidence>
<protein>
    <recommendedName>
        <fullName evidence="2">histidine kinase</fullName>
        <ecNumber evidence="2">2.7.13.3</ecNumber>
    </recommendedName>
</protein>
<evidence type="ECO:0000256" key="2">
    <source>
        <dbReference type="ARBA" id="ARBA00012438"/>
    </source>
</evidence>
<sequence>MNPNLAQGVHERGEAELRVEHLGRQYAVGIRAVTLIPIAVVAIAAAESPGVRTGAIAVVCFLVAWSALYAVLVRSQRATLAGMLDALVLCGLGLITGQVTSTAWLETSRTWIRPFVMFAAVGYQYSIRWRVGVLLGLAVCTTAVLSAIAAQNQPIGPDVIVTVVWSNLVPMLARLLFSLLTRAARKADATAAETDRVSREQAVSERIRQEQRDISDSLHDTASTTLLMVALGQTGGAGQALRERARRDLETIRSVREGRPSAPEELSSVLTALTARSGLSVQLEISDPVVQLSPRVVHALVEASGEALTNVARHSGATTAVVRVTPSGAGVVVEVIDRGRGFEPAHVAPTRRGLRKSITARVASVGGIAEVATAVGQGTTVRLRWPR</sequence>
<dbReference type="EMBL" id="FNBE01000021">
    <property type="protein sequence ID" value="SDH31489.1"/>
    <property type="molecule type" value="Genomic_DNA"/>
</dbReference>
<dbReference type="InterPro" id="IPR003594">
    <property type="entry name" value="HATPase_dom"/>
</dbReference>
<evidence type="ECO:0000256" key="4">
    <source>
        <dbReference type="ARBA" id="ARBA00022777"/>
    </source>
</evidence>
<evidence type="ECO:0000256" key="5">
    <source>
        <dbReference type="ARBA" id="ARBA00023012"/>
    </source>
</evidence>
<evidence type="ECO:0000256" key="3">
    <source>
        <dbReference type="ARBA" id="ARBA00022679"/>
    </source>
</evidence>
<name>A0A1G8BE57_PSEOR</name>
<keyword evidence="3" id="KW-0808">Transferase</keyword>
<dbReference type="Proteomes" id="UP000198967">
    <property type="component" value="Unassembled WGS sequence"/>
</dbReference>
<dbReference type="InterPro" id="IPR050482">
    <property type="entry name" value="Sensor_HK_TwoCompSys"/>
</dbReference>
<keyword evidence="6" id="KW-0472">Membrane</keyword>
<comment type="catalytic activity">
    <reaction evidence="1">
        <text>ATP + protein L-histidine = ADP + protein N-phospho-L-histidine.</text>
        <dbReference type="EC" id="2.7.13.3"/>
    </reaction>
</comment>
<dbReference type="RefSeq" id="WP_143030228.1">
    <property type="nucleotide sequence ID" value="NZ_FNBE01000021.1"/>
</dbReference>
<feature type="domain" description="Histidine kinase/HSP90-like ATPase" evidence="7">
    <location>
        <begin position="299"/>
        <end position="386"/>
    </location>
</feature>
<feature type="transmembrane region" description="Helical" evidence="6">
    <location>
        <begin position="51"/>
        <end position="72"/>
    </location>
</feature>
<dbReference type="Gene3D" id="3.30.565.10">
    <property type="entry name" value="Histidine kinase-like ATPase, C-terminal domain"/>
    <property type="match status" value="1"/>
</dbReference>
<dbReference type="GO" id="GO:0004673">
    <property type="term" value="F:protein histidine kinase activity"/>
    <property type="evidence" value="ECO:0007669"/>
    <property type="project" value="UniProtKB-EC"/>
</dbReference>
<keyword evidence="5" id="KW-0902">Two-component regulatory system</keyword>
<dbReference type="STRING" id="366584.SAMN05216377_12114"/>
<proteinExistence type="predicted"/>
<dbReference type="InterPro" id="IPR036890">
    <property type="entry name" value="HATPase_C_sf"/>
</dbReference>
<dbReference type="Pfam" id="PF02518">
    <property type="entry name" value="HATPase_c"/>
    <property type="match status" value="1"/>
</dbReference>
<dbReference type="GO" id="GO:0000160">
    <property type="term" value="P:phosphorelay signal transduction system"/>
    <property type="evidence" value="ECO:0007669"/>
    <property type="project" value="UniProtKB-KW"/>
</dbReference>
<evidence type="ECO:0000256" key="1">
    <source>
        <dbReference type="ARBA" id="ARBA00000085"/>
    </source>
</evidence>
<dbReference type="EC" id="2.7.13.3" evidence="2"/>
<dbReference type="SUPFAM" id="SSF55874">
    <property type="entry name" value="ATPase domain of HSP90 chaperone/DNA topoisomerase II/histidine kinase"/>
    <property type="match status" value="1"/>
</dbReference>
<dbReference type="OrthoDB" id="5125370at2"/>
<organism evidence="8 9">
    <name type="scientific">Pseudonocardia oroxyli</name>
    <dbReference type="NCBI Taxonomy" id="366584"/>
    <lineage>
        <taxon>Bacteria</taxon>
        <taxon>Bacillati</taxon>
        <taxon>Actinomycetota</taxon>
        <taxon>Actinomycetes</taxon>
        <taxon>Pseudonocardiales</taxon>
        <taxon>Pseudonocardiaceae</taxon>
        <taxon>Pseudonocardia</taxon>
    </lineage>
</organism>
<accession>A0A1G8BE57</accession>
<reference evidence="8 9" key="1">
    <citation type="submission" date="2016-10" db="EMBL/GenBank/DDBJ databases">
        <authorList>
            <person name="de Groot N.N."/>
        </authorList>
    </citation>
    <scope>NUCLEOTIDE SEQUENCE [LARGE SCALE GENOMIC DNA]</scope>
    <source>
        <strain evidence="8 9">CGMCC 4.3143</strain>
    </source>
</reference>
<keyword evidence="4 8" id="KW-0418">Kinase</keyword>
<feature type="transmembrane region" description="Helical" evidence="6">
    <location>
        <begin position="159"/>
        <end position="177"/>
    </location>
</feature>
<dbReference type="PANTHER" id="PTHR24421">
    <property type="entry name" value="NITRATE/NITRITE SENSOR PROTEIN NARX-RELATED"/>
    <property type="match status" value="1"/>
</dbReference>
<keyword evidence="6" id="KW-0812">Transmembrane</keyword>
<dbReference type="PANTHER" id="PTHR24421:SF10">
    <property type="entry name" value="NITRATE_NITRITE SENSOR PROTEIN NARQ"/>
    <property type="match status" value="1"/>
</dbReference>
<feature type="transmembrane region" description="Helical" evidence="6">
    <location>
        <begin position="134"/>
        <end position="153"/>
    </location>
</feature>
<feature type="transmembrane region" description="Helical" evidence="6">
    <location>
        <begin position="26"/>
        <end position="45"/>
    </location>
</feature>
<dbReference type="AlphaFoldDB" id="A0A1G8BE57"/>